<accession>A0A0B2W1R3</accession>
<name>A0A0B2W1R3_TOXCA</name>
<dbReference type="Proteomes" id="UP000031036">
    <property type="component" value="Unassembled WGS sequence"/>
</dbReference>
<comment type="caution">
    <text evidence="2">The sequence shown here is derived from an EMBL/GenBank/DDBJ whole genome shotgun (WGS) entry which is preliminary data.</text>
</comment>
<feature type="region of interest" description="Disordered" evidence="1">
    <location>
        <begin position="28"/>
        <end position="60"/>
    </location>
</feature>
<organism evidence="2 3">
    <name type="scientific">Toxocara canis</name>
    <name type="common">Canine roundworm</name>
    <dbReference type="NCBI Taxonomy" id="6265"/>
    <lineage>
        <taxon>Eukaryota</taxon>
        <taxon>Metazoa</taxon>
        <taxon>Ecdysozoa</taxon>
        <taxon>Nematoda</taxon>
        <taxon>Chromadorea</taxon>
        <taxon>Rhabditida</taxon>
        <taxon>Spirurina</taxon>
        <taxon>Ascaridomorpha</taxon>
        <taxon>Ascaridoidea</taxon>
        <taxon>Toxocaridae</taxon>
        <taxon>Toxocara</taxon>
    </lineage>
</organism>
<evidence type="ECO:0000256" key="1">
    <source>
        <dbReference type="SAM" id="MobiDB-lite"/>
    </source>
</evidence>
<gene>
    <name evidence="2" type="ORF">Tcan_07846</name>
</gene>
<dbReference type="AlphaFoldDB" id="A0A0B2W1R3"/>
<protein>
    <submittedName>
        <fullName evidence="2">Uncharacterized protein</fullName>
    </submittedName>
</protein>
<sequence length="122" mass="13163">MTALTDLVYSNIHADSRLEYGREYKSVSSESAGATGPMTVAAESVSGEDEAAGPVDTGDVVDEVDYDEDPYEELANFHAKMIITEKFASPLKPIRDLHTCLVGMTLNVCLFLCSLAGHLYVA</sequence>
<proteinExistence type="predicted"/>
<evidence type="ECO:0000313" key="2">
    <source>
        <dbReference type="EMBL" id="KHN87589.1"/>
    </source>
</evidence>
<keyword evidence="3" id="KW-1185">Reference proteome</keyword>
<dbReference type="EMBL" id="JPKZ01000401">
    <property type="protein sequence ID" value="KHN87589.1"/>
    <property type="molecule type" value="Genomic_DNA"/>
</dbReference>
<evidence type="ECO:0000313" key="3">
    <source>
        <dbReference type="Proteomes" id="UP000031036"/>
    </source>
</evidence>
<reference evidence="2 3" key="1">
    <citation type="submission" date="2014-11" db="EMBL/GenBank/DDBJ databases">
        <title>Genetic blueprint of the zoonotic pathogen Toxocara canis.</title>
        <authorList>
            <person name="Zhu X.-Q."/>
            <person name="Korhonen P.K."/>
            <person name="Cai H."/>
            <person name="Young N.D."/>
            <person name="Nejsum P."/>
            <person name="von Samson-Himmelstjerna G."/>
            <person name="Boag P.R."/>
            <person name="Tan P."/>
            <person name="Li Q."/>
            <person name="Min J."/>
            <person name="Yang Y."/>
            <person name="Wang X."/>
            <person name="Fang X."/>
            <person name="Hall R.S."/>
            <person name="Hofmann A."/>
            <person name="Sternberg P.W."/>
            <person name="Jex A.R."/>
            <person name="Gasser R.B."/>
        </authorList>
    </citation>
    <scope>NUCLEOTIDE SEQUENCE [LARGE SCALE GENOMIC DNA]</scope>
    <source>
        <strain evidence="2">PN_DK_2014</strain>
    </source>
</reference>